<dbReference type="GO" id="GO:0004565">
    <property type="term" value="F:beta-galactosidase activity"/>
    <property type="evidence" value="ECO:0007669"/>
    <property type="project" value="UniProtKB-EC"/>
</dbReference>
<dbReference type="Pfam" id="PF08533">
    <property type="entry name" value="Glyco_hydro_42C"/>
    <property type="match status" value="1"/>
</dbReference>
<keyword evidence="5 6" id="KW-0326">Glycosidase</keyword>
<accession>A0A1G8WKM1</accession>
<evidence type="ECO:0000256" key="2">
    <source>
        <dbReference type="ARBA" id="ARBA00005940"/>
    </source>
</evidence>
<organism evidence="13 14">
    <name type="scientific">Alkalibacterium thalassium</name>
    <dbReference type="NCBI Taxonomy" id="426701"/>
    <lineage>
        <taxon>Bacteria</taxon>
        <taxon>Bacillati</taxon>
        <taxon>Bacillota</taxon>
        <taxon>Bacilli</taxon>
        <taxon>Lactobacillales</taxon>
        <taxon>Carnobacteriaceae</taxon>
        <taxon>Alkalibacterium</taxon>
    </lineage>
</organism>
<dbReference type="GO" id="GO:0046872">
    <property type="term" value="F:metal ion binding"/>
    <property type="evidence" value="ECO:0007669"/>
    <property type="project" value="UniProtKB-KW"/>
</dbReference>
<feature type="binding site" evidence="9">
    <location>
        <position position="160"/>
    </location>
    <ligand>
        <name>Zn(2+)</name>
        <dbReference type="ChEBI" id="CHEBI:29105"/>
    </ligand>
</feature>
<dbReference type="Pfam" id="PF08532">
    <property type="entry name" value="Glyco_hydro_42M"/>
    <property type="match status" value="1"/>
</dbReference>
<dbReference type="InterPro" id="IPR029062">
    <property type="entry name" value="Class_I_gatase-like"/>
</dbReference>
<reference evidence="14" key="1">
    <citation type="submission" date="2016-10" db="EMBL/GenBank/DDBJ databases">
        <authorList>
            <person name="Varghese N."/>
            <person name="Submissions S."/>
        </authorList>
    </citation>
    <scope>NUCLEOTIDE SEQUENCE [LARGE SCALE GENOMIC DNA]</scope>
    <source>
        <strain evidence="14">DSM 19181</strain>
    </source>
</reference>
<evidence type="ECO:0000256" key="4">
    <source>
        <dbReference type="ARBA" id="ARBA00022801"/>
    </source>
</evidence>
<dbReference type="EC" id="3.2.1.23" evidence="3 6"/>
<feature type="binding site" evidence="9">
    <location>
        <position position="120"/>
    </location>
    <ligand>
        <name>Zn(2+)</name>
        <dbReference type="ChEBI" id="CHEBI:29105"/>
    </ligand>
</feature>
<dbReference type="Gene3D" id="3.20.20.80">
    <property type="entry name" value="Glycosidases"/>
    <property type="match status" value="1"/>
</dbReference>
<dbReference type="OrthoDB" id="9800974at2"/>
<gene>
    <name evidence="13" type="ORF">SAMN04488098_100444</name>
</gene>
<dbReference type="RefSeq" id="WP_091264818.1">
    <property type="nucleotide sequence ID" value="NZ_FNFK01000004.1"/>
</dbReference>
<feature type="binding site" evidence="8">
    <location>
        <position position="327"/>
    </location>
    <ligand>
        <name>substrate</name>
    </ligand>
</feature>
<proteinExistence type="inferred from homology"/>
<keyword evidence="9" id="KW-0862">Zinc</keyword>
<feature type="domain" description="Glycoside hydrolase family 42 N-terminal" evidence="10">
    <location>
        <begin position="17"/>
        <end position="397"/>
    </location>
</feature>
<evidence type="ECO:0000259" key="10">
    <source>
        <dbReference type="Pfam" id="PF02449"/>
    </source>
</evidence>
<evidence type="ECO:0000313" key="13">
    <source>
        <dbReference type="EMBL" id="SDJ78613.1"/>
    </source>
</evidence>
<dbReference type="Gene3D" id="2.60.40.1180">
    <property type="entry name" value="Golgi alpha-mannosidase II"/>
    <property type="match status" value="1"/>
</dbReference>
<dbReference type="InterPro" id="IPR013780">
    <property type="entry name" value="Glyco_hydro_b"/>
</dbReference>
<evidence type="ECO:0000256" key="6">
    <source>
        <dbReference type="PIRNR" id="PIRNR001084"/>
    </source>
</evidence>
<evidence type="ECO:0000256" key="9">
    <source>
        <dbReference type="PIRSR" id="PIRSR001084-3"/>
    </source>
</evidence>
<keyword evidence="14" id="KW-1185">Reference proteome</keyword>
<keyword evidence="4 6" id="KW-0378">Hydrolase</keyword>
<dbReference type="InterPro" id="IPR017853">
    <property type="entry name" value="GH"/>
</dbReference>
<feature type="binding site" evidence="8">
    <location>
        <position position="116"/>
    </location>
    <ligand>
        <name>substrate</name>
    </ligand>
</feature>
<dbReference type="InterPro" id="IPR013738">
    <property type="entry name" value="Beta_galactosidase_Trimer"/>
</dbReference>
<name>A0A1G8WKM1_9LACT</name>
<keyword evidence="9" id="KW-0479">Metal-binding</keyword>
<evidence type="ECO:0000256" key="7">
    <source>
        <dbReference type="PIRSR" id="PIRSR001084-1"/>
    </source>
</evidence>
<feature type="binding site" evidence="9">
    <location>
        <position position="165"/>
    </location>
    <ligand>
        <name>Zn(2+)</name>
        <dbReference type="ChEBI" id="CHEBI:29105"/>
    </ligand>
</feature>
<dbReference type="GO" id="GO:0006012">
    <property type="term" value="P:galactose metabolic process"/>
    <property type="evidence" value="ECO:0007669"/>
    <property type="project" value="InterPro"/>
</dbReference>
<dbReference type="SUPFAM" id="SSF51445">
    <property type="entry name" value="(Trans)glycosidases"/>
    <property type="match status" value="1"/>
</dbReference>
<dbReference type="PIRSF" id="PIRSF001084">
    <property type="entry name" value="B-galactosidase"/>
    <property type="match status" value="1"/>
</dbReference>
<sequence>MDRIRVTDDKRLLHGGDYNPDQWLDYPDILEEDVKLMKKAHTNTFSIGIFAWAALEPEEGVYHFEWLDQVIERIASIDGRFILATPSGARPAWMSKNHPEVLRVDSLRRKQLHGARHNHCFSSPYYRRKTQEMNTLLAERYGDHPALLMWHISNEFGGECHCDLCQENFRAWLKNKYDNDLDKLNHAWWGPFWSHTITEWDQIESPSPIGESAVHGMNLDWRRFVSYQTIDFYKNEIVPLRERTPDIPITTNFMSDNPEFVPFTALDYSQFAKEVDVISWDAYPAWHNDQEDTPTLASRVAFLNDHFYNMKHQPFLLMESTPSLVNWHDVNKAKRPGMHFLSSMQMLAHGSDSVLYFQWRKSRGSSEKFHGAVVDHDRSSENRVFKEVAQLGQAMEALSDHVVGYQRKADVGILYDVESEWALKDAQGFGLKTKHYGETLQKHYQAFWERNIAVDILSKEDDLEHYKILLIPMLYMVSEETATKLQAYVKNGGTLVGTYITGLVDESDLTYLGGWYGPLKEMFGIEPTETDTFYPSDRNHVSYKGQSYEVRDYATLMNMAGAETLGSYEEDFYKGTSAVTRNEYHNGQTYYIGARLDDAFHQAFYGELIDALGLKAPLDLRHKRGVSVQAREAEGRQTIFIMNFTEEMQAIEIMEDVTDLQTHSPLSGTLDLAPYEVRVVEKVVS</sequence>
<feature type="binding site" evidence="8">
    <location>
        <position position="154"/>
    </location>
    <ligand>
        <name>substrate</name>
    </ligand>
</feature>
<dbReference type="Pfam" id="PF02449">
    <property type="entry name" value="Glyco_hydro_42"/>
    <property type="match status" value="1"/>
</dbReference>
<feature type="active site" description="Proton donor" evidence="7">
    <location>
        <position position="155"/>
    </location>
</feature>
<evidence type="ECO:0000313" key="14">
    <source>
        <dbReference type="Proteomes" id="UP000199433"/>
    </source>
</evidence>
<dbReference type="InterPro" id="IPR003476">
    <property type="entry name" value="Glyco_hydro_42"/>
</dbReference>
<dbReference type="AlphaFoldDB" id="A0A1G8WKM1"/>
<dbReference type="SUPFAM" id="SSF52317">
    <property type="entry name" value="Class I glutamine amidotransferase-like"/>
    <property type="match status" value="1"/>
</dbReference>
<dbReference type="PANTHER" id="PTHR36447">
    <property type="entry name" value="BETA-GALACTOSIDASE GANA"/>
    <property type="match status" value="1"/>
</dbReference>
<protein>
    <recommendedName>
        <fullName evidence="3 6">Beta-galactosidase</fullName>
        <shortName evidence="6">Beta-gal</shortName>
        <ecNumber evidence="3 6">3.2.1.23</ecNumber>
    </recommendedName>
</protein>
<comment type="catalytic activity">
    <reaction evidence="1 6">
        <text>Hydrolysis of terminal non-reducing beta-D-galactose residues in beta-D-galactosides.</text>
        <dbReference type="EC" id="3.2.1.23"/>
    </reaction>
</comment>
<evidence type="ECO:0000259" key="11">
    <source>
        <dbReference type="Pfam" id="PF08532"/>
    </source>
</evidence>
<feature type="domain" description="Beta-galactosidase C-terminal" evidence="12">
    <location>
        <begin position="625"/>
        <end position="682"/>
    </location>
</feature>
<dbReference type="CDD" id="cd03143">
    <property type="entry name" value="A4_beta-galactosidase_middle_domain"/>
    <property type="match status" value="1"/>
</dbReference>
<dbReference type="InterPro" id="IPR013529">
    <property type="entry name" value="Glyco_hydro_42_N"/>
</dbReference>
<feature type="domain" description="Beta-galactosidase trimerisation" evidence="11">
    <location>
        <begin position="409"/>
        <end position="614"/>
    </location>
</feature>
<evidence type="ECO:0000259" key="12">
    <source>
        <dbReference type="Pfam" id="PF08533"/>
    </source>
</evidence>
<evidence type="ECO:0000256" key="1">
    <source>
        <dbReference type="ARBA" id="ARBA00001412"/>
    </source>
</evidence>
<feature type="binding site" evidence="9">
    <location>
        <position position="162"/>
    </location>
    <ligand>
        <name>Zn(2+)</name>
        <dbReference type="ChEBI" id="CHEBI:29105"/>
    </ligand>
</feature>
<dbReference type="Proteomes" id="UP000199433">
    <property type="component" value="Unassembled WGS sequence"/>
</dbReference>
<dbReference type="GO" id="GO:0009341">
    <property type="term" value="C:beta-galactosidase complex"/>
    <property type="evidence" value="ECO:0007669"/>
    <property type="project" value="InterPro"/>
</dbReference>
<dbReference type="EMBL" id="FNFK01000004">
    <property type="protein sequence ID" value="SDJ78613.1"/>
    <property type="molecule type" value="Genomic_DNA"/>
</dbReference>
<evidence type="ECO:0000256" key="3">
    <source>
        <dbReference type="ARBA" id="ARBA00012756"/>
    </source>
</evidence>
<dbReference type="InterPro" id="IPR013739">
    <property type="entry name" value="Beta_galactosidase_C"/>
</dbReference>
<evidence type="ECO:0000256" key="5">
    <source>
        <dbReference type="ARBA" id="ARBA00023295"/>
    </source>
</evidence>
<dbReference type="PANTHER" id="PTHR36447:SF1">
    <property type="entry name" value="BETA-GALACTOSIDASE GANA"/>
    <property type="match status" value="1"/>
</dbReference>
<evidence type="ECO:0000256" key="8">
    <source>
        <dbReference type="PIRSR" id="PIRSR001084-2"/>
    </source>
</evidence>
<comment type="similarity">
    <text evidence="2 6">Belongs to the glycosyl hydrolase 42 family.</text>
</comment>
<dbReference type="STRING" id="426701.SAMN04488098_100444"/>
<dbReference type="Gene3D" id="3.40.50.880">
    <property type="match status" value="1"/>
</dbReference>
<feature type="active site" description="Nucleophile" evidence="7">
    <location>
        <position position="319"/>
    </location>
</feature>